<proteinExistence type="predicted"/>
<evidence type="ECO:0000313" key="1">
    <source>
        <dbReference type="EMBL" id="NMP24596.1"/>
    </source>
</evidence>
<sequence length="111" mass="12589">MFEVWADGEDGHRPLMTELEKDNSVGNPLFCFAALDADERLQLLLVDSLDVENVGYPLDGIDYRIWTEVVLERLAPERLRITFGRVSQGKSGELAEWLTRKGLTLEQLAIL</sequence>
<reference evidence="1 2" key="1">
    <citation type="submission" date="2020-04" db="EMBL/GenBank/DDBJ databases">
        <authorList>
            <person name="Zhang R."/>
            <person name="Schippers A."/>
        </authorList>
    </citation>
    <scope>NUCLEOTIDE SEQUENCE [LARGE SCALE GENOMIC DNA]</scope>
    <source>
        <strain evidence="1 2">DSM 109850</strain>
    </source>
</reference>
<comment type="caution">
    <text evidence="1">The sequence shown here is derived from an EMBL/GenBank/DDBJ whole genome shotgun (WGS) entry which is preliminary data.</text>
</comment>
<dbReference type="Proteomes" id="UP000533476">
    <property type="component" value="Unassembled WGS sequence"/>
</dbReference>
<dbReference type="AlphaFoldDB" id="A0A7Y0L888"/>
<dbReference type="EMBL" id="JABBVZ010000127">
    <property type="protein sequence ID" value="NMP24596.1"/>
    <property type="molecule type" value="Genomic_DNA"/>
</dbReference>
<organism evidence="1 2">
    <name type="scientific">Sulfobacillus harzensis</name>
    <dbReference type="NCBI Taxonomy" id="2729629"/>
    <lineage>
        <taxon>Bacteria</taxon>
        <taxon>Bacillati</taxon>
        <taxon>Bacillota</taxon>
        <taxon>Clostridia</taxon>
        <taxon>Eubacteriales</taxon>
        <taxon>Clostridiales Family XVII. Incertae Sedis</taxon>
        <taxon>Sulfobacillus</taxon>
    </lineage>
</organism>
<name>A0A7Y0L888_9FIRM</name>
<evidence type="ECO:0000313" key="2">
    <source>
        <dbReference type="Proteomes" id="UP000533476"/>
    </source>
</evidence>
<gene>
    <name evidence="1" type="ORF">HIJ39_19980</name>
</gene>
<protein>
    <submittedName>
        <fullName evidence="1">Uncharacterized protein</fullName>
    </submittedName>
</protein>
<keyword evidence="2" id="KW-1185">Reference proteome</keyword>
<dbReference type="RefSeq" id="WP_169102806.1">
    <property type="nucleotide sequence ID" value="NZ_JABBVZ010000127.1"/>
</dbReference>
<accession>A0A7Y0L888</accession>